<reference evidence="1 2" key="1">
    <citation type="submission" date="2018-06" db="EMBL/GenBank/DDBJ databases">
        <authorList>
            <consortium name="Pathogen Informatics"/>
            <person name="Doyle S."/>
        </authorList>
    </citation>
    <scope>NUCLEOTIDE SEQUENCE [LARGE SCALE GENOMIC DNA]</scope>
    <source>
        <strain evidence="1 2">NCTC13296</strain>
    </source>
</reference>
<dbReference type="RefSeq" id="WP_064065300.1">
    <property type="nucleotide sequence ID" value="NZ_LPZN01000065.1"/>
</dbReference>
<dbReference type="InterPro" id="IPR012292">
    <property type="entry name" value="Globin/Proto"/>
</dbReference>
<dbReference type="EMBL" id="UGVI01000001">
    <property type="protein sequence ID" value="SUE14801.1"/>
    <property type="molecule type" value="Genomic_DNA"/>
</dbReference>
<evidence type="ECO:0000313" key="2">
    <source>
        <dbReference type="Proteomes" id="UP000254569"/>
    </source>
</evidence>
<evidence type="ECO:0000313" key="1">
    <source>
        <dbReference type="EMBL" id="SUE14801.1"/>
    </source>
</evidence>
<dbReference type="Proteomes" id="UP000254569">
    <property type="component" value="Unassembled WGS sequence"/>
</dbReference>
<dbReference type="GO" id="GO:0019825">
    <property type="term" value="F:oxygen binding"/>
    <property type="evidence" value="ECO:0007669"/>
    <property type="project" value="InterPro"/>
</dbReference>
<accession>A0A379LXN2</accession>
<organism evidence="1 2">
    <name type="scientific">Rhodococcus gordoniae</name>
    <dbReference type="NCBI Taxonomy" id="223392"/>
    <lineage>
        <taxon>Bacteria</taxon>
        <taxon>Bacillati</taxon>
        <taxon>Actinomycetota</taxon>
        <taxon>Actinomycetes</taxon>
        <taxon>Mycobacteriales</taxon>
        <taxon>Nocardiaceae</taxon>
        <taxon>Rhodococcus</taxon>
    </lineage>
</organism>
<dbReference type="InterPro" id="IPR009050">
    <property type="entry name" value="Globin-like_sf"/>
</dbReference>
<keyword evidence="2" id="KW-1185">Reference proteome</keyword>
<dbReference type="CDD" id="cd08916">
    <property type="entry name" value="TrHb3_P"/>
    <property type="match status" value="1"/>
</dbReference>
<dbReference type="OrthoDB" id="25954at2"/>
<dbReference type="SUPFAM" id="SSF46458">
    <property type="entry name" value="Globin-like"/>
    <property type="match status" value="1"/>
</dbReference>
<gene>
    <name evidence="1" type="ORF">NCTC13296_01653</name>
</gene>
<name>A0A379LXN2_9NOCA</name>
<dbReference type="AlphaFoldDB" id="A0A379LXN2"/>
<proteinExistence type="predicted"/>
<dbReference type="Gene3D" id="1.10.490.10">
    <property type="entry name" value="Globins"/>
    <property type="match status" value="1"/>
</dbReference>
<protein>
    <submittedName>
        <fullName evidence="1">Truncated hemoglobins</fullName>
    </submittedName>
</protein>
<sequence>MTRSNPHAGRPARAELASRDHIDLLVRRFYERALADPVLAPVFDVLAVVGLDDHLVVVGDFWEQILFRTTRYRGAFVPVHRALHGHHGLTPARFERWLQLWCETVDETFDGVDADRAKAKAEAMVTSLQKSLYGGATR</sequence>
<dbReference type="GO" id="GO:0020037">
    <property type="term" value="F:heme binding"/>
    <property type="evidence" value="ECO:0007669"/>
    <property type="project" value="InterPro"/>
</dbReference>